<accession>A0A9W6Z281</accession>
<dbReference type="EMBL" id="BSXU01007727">
    <property type="protein sequence ID" value="GMG56503.1"/>
    <property type="molecule type" value="Genomic_DNA"/>
</dbReference>
<keyword evidence="1" id="KW-0732">Signal</keyword>
<protein>
    <submittedName>
        <fullName evidence="2">Unnamed protein product</fullName>
    </submittedName>
</protein>
<feature type="chain" id="PRO_5040983387" evidence="1">
    <location>
        <begin position="23"/>
        <end position="180"/>
    </location>
</feature>
<keyword evidence="3" id="KW-1185">Reference proteome</keyword>
<reference evidence="2" key="1">
    <citation type="submission" date="2023-04" db="EMBL/GenBank/DDBJ databases">
        <title>Ambrosiozyma monospora NBRC 1965.</title>
        <authorList>
            <person name="Ichikawa N."/>
            <person name="Sato H."/>
            <person name="Tonouchi N."/>
        </authorList>
    </citation>
    <scope>NUCLEOTIDE SEQUENCE</scope>
    <source>
        <strain evidence="2">NBRC 1965</strain>
    </source>
</reference>
<comment type="caution">
    <text evidence="2">The sequence shown here is derived from an EMBL/GenBank/DDBJ whole genome shotgun (WGS) entry which is preliminary data.</text>
</comment>
<gene>
    <name evidence="2" type="ORF">Amon01_000857000</name>
</gene>
<evidence type="ECO:0000313" key="2">
    <source>
        <dbReference type="EMBL" id="GMG56503.1"/>
    </source>
</evidence>
<sequence>MRTFRSLLSALTLLFVLTTVNCLPVTLPTLDENEFVLVRPQYTTTAHGFHDLLNHDPQERQNHYYVKCLDSYAPKEIKFNEIFTIADLELISQFDQLITLLGDEFLMESFTILEYNRLNNLLQPITQLLDSITLNGSPEEFVQSYILHIIKNGGFDEVDECADFLSSFDKNGHSSKKAQS</sequence>
<organism evidence="2 3">
    <name type="scientific">Ambrosiozyma monospora</name>
    <name type="common">Yeast</name>
    <name type="synonym">Endomycopsis monosporus</name>
    <dbReference type="NCBI Taxonomy" id="43982"/>
    <lineage>
        <taxon>Eukaryota</taxon>
        <taxon>Fungi</taxon>
        <taxon>Dikarya</taxon>
        <taxon>Ascomycota</taxon>
        <taxon>Saccharomycotina</taxon>
        <taxon>Pichiomycetes</taxon>
        <taxon>Pichiales</taxon>
        <taxon>Pichiaceae</taxon>
        <taxon>Ambrosiozyma</taxon>
    </lineage>
</organism>
<proteinExistence type="predicted"/>
<evidence type="ECO:0000256" key="1">
    <source>
        <dbReference type="SAM" id="SignalP"/>
    </source>
</evidence>
<dbReference type="AlphaFoldDB" id="A0A9W6Z281"/>
<name>A0A9W6Z281_AMBMO</name>
<dbReference type="Proteomes" id="UP001165063">
    <property type="component" value="Unassembled WGS sequence"/>
</dbReference>
<evidence type="ECO:0000313" key="3">
    <source>
        <dbReference type="Proteomes" id="UP001165063"/>
    </source>
</evidence>
<feature type="signal peptide" evidence="1">
    <location>
        <begin position="1"/>
        <end position="22"/>
    </location>
</feature>